<feature type="compositionally biased region" description="Polar residues" evidence="2">
    <location>
        <begin position="385"/>
        <end position="401"/>
    </location>
</feature>
<dbReference type="PROSITE" id="PS50022">
    <property type="entry name" value="FA58C_3"/>
    <property type="match status" value="2"/>
</dbReference>
<dbReference type="InterPro" id="IPR005084">
    <property type="entry name" value="CBM6"/>
</dbReference>
<protein>
    <submittedName>
        <fullName evidence="7">Discoidin domain-containing protein</fullName>
    </submittedName>
</protein>
<dbReference type="InterPro" id="IPR006584">
    <property type="entry name" value="Cellulose-bd_IV"/>
</dbReference>
<dbReference type="SUPFAM" id="SSF49785">
    <property type="entry name" value="Galactose-binding domain-like"/>
    <property type="match status" value="3"/>
</dbReference>
<organism evidence="7 8">
    <name type="scientific">Gilvimarinus japonicus</name>
    <dbReference type="NCBI Taxonomy" id="1796469"/>
    <lineage>
        <taxon>Bacteria</taxon>
        <taxon>Pseudomonadati</taxon>
        <taxon>Pseudomonadota</taxon>
        <taxon>Gammaproteobacteria</taxon>
        <taxon>Cellvibrionales</taxon>
        <taxon>Cellvibrionaceae</taxon>
        <taxon>Gilvimarinus</taxon>
    </lineage>
</organism>
<sequence length="1199" mass="128428">MHTAIFLHRKRLAQLIGLMTPLCFATSVTLAQTAPNNIAQGQSISASSYADVYSATQANDGNSSSYWESQNNSFPQTLSVDLGQSRAINQVALTVPANWGSRTQTITLLASSDGANYDTLVNQSSYMFDPADGNRVTLNFAEANARYVRLSISANSGWAAGQIAEFEVYGADQTNNQIRYAYDKIDVAQYDGMSGVQTEPTTDTGGGNNIGWIDNGDWVRLNNVDFGASGELNGVSARVASNHSGGTIEFHLDSTTGPLLGSLAVNNTGGWQNWTTATGSVATSGGIHDLYLVFNGSDSGGLFNVNWIEFDSGTATLPATPQGLAVNNTSATSVSLSWDSAAYAQGYDILRNGAVVDSTTSTQFVDSGLSANTAYTYVIRAYNSDGQSSPSASVSATTDSEVTPPDNDNVALDKPVSASSSGPYHLQNNTVDGDQSTYWESASNSFPQRLTVDLGSTHYIDQINLTLPDDMAWESRSQTLSIRGSNNGTDYTSIKNSAAYHFDPNNGNRVSIAFNEVGTRFVQLEINDNTGWPAAQISELEVYGYPDPVPPNTPQNVTIAGGTSSTLYLLWDEVALADGYRLLRDGNEIADISANSFQDTGLVASTDYSYTLIAYNEFGESANSSPISGTTQAEGTDPDPNDGRGASMPYSLYQAEDGQLGGNAQALAPNRIIGDLAGEASGRQAVTLSDTGDYVAFTSDEPTNTLVTRFSIPDAPGGGGIDSTLNIYVDGQFEKAIELTSKHAWLYGDETQPNNNPSSGPARHIYDEAHVMFDRTIPAGSNIRLQKDAANTSEYTIDFISLEQVSAIPNPNPAAYITPTGFSHQDVQNAINEARMSNTAEGVYLPPGTYETAYKFQVYGKPLNIVGAGPWYTKFTTPQSQTNTDAGFMVNNSANGSTFANFAFFGNYTSRIDGPGKVFDFSGVSDMTIDNIWAEHQVCMFWGSSVHSTTIKNSRIRNTFADGLNFTNGSSGNHISNIEARSTGDDSFALFGATDNGGGVVQDNLYENLTAMTPWRAAGLAAYGGQGNTFRNIRVEDTLTYSGLTISSLDFGYAFTGFQANPTTNFEDITIARSGGQFWGDQVFPALWMFSASDTFQGIRINNLDIIDPTFHGIMFQTNYVGNNAQNPIADTVLDNVTISGARIDPRFPDRSGFGIWANPMPETGQGPAVGSVTFTNLTLTNNAINIRNQTPDFTINIE</sequence>
<feature type="domain" description="Fibronectin type-III" evidence="5">
    <location>
        <begin position="320"/>
        <end position="401"/>
    </location>
</feature>
<keyword evidence="8" id="KW-1185">Reference proteome</keyword>
<feature type="domain" description="F5/8 type C" evidence="4">
    <location>
        <begin position="397"/>
        <end position="545"/>
    </location>
</feature>
<evidence type="ECO:0000256" key="3">
    <source>
        <dbReference type="SAM" id="SignalP"/>
    </source>
</evidence>
<dbReference type="Gene3D" id="2.160.20.10">
    <property type="entry name" value="Single-stranded right-handed beta-helix, Pectin lyase-like"/>
    <property type="match status" value="1"/>
</dbReference>
<dbReference type="SMART" id="SM00060">
    <property type="entry name" value="FN3"/>
    <property type="match status" value="2"/>
</dbReference>
<dbReference type="InterPro" id="IPR055149">
    <property type="entry name" value="Agl_cat_D2"/>
</dbReference>
<dbReference type="SUPFAM" id="SSF51126">
    <property type="entry name" value="Pectin lyase-like"/>
    <property type="match status" value="1"/>
</dbReference>
<feature type="domain" description="CBM6" evidence="6">
    <location>
        <begin position="183"/>
        <end position="311"/>
    </location>
</feature>
<name>A0ABV7HVG1_9GAMM</name>
<dbReference type="Pfam" id="PF03422">
    <property type="entry name" value="CBM_6"/>
    <property type="match status" value="1"/>
</dbReference>
<dbReference type="InterPro" id="IPR003961">
    <property type="entry name" value="FN3_dom"/>
</dbReference>
<evidence type="ECO:0000259" key="4">
    <source>
        <dbReference type="PROSITE" id="PS50022"/>
    </source>
</evidence>
<dbReference type="EMBL" id="JBHRTL010000031">
    <property type="protein sequence ID" value="MFC3156606.1"/>
    <property type="molecule type" value="Genomic_DNA"/>
</dbReference>
<dbReference type="CDD" id="cd14490">
    <property type="entry name" value="CBM6-CBM35-CBM36_like_1"/>
    <property type="match status" value="1"/>
</dbReference>
<dbReference type="Pfam" id="PF22816">
    <property type="entry name" value="CatAgl_D2"/>
    <property type="match status" value="1"/>
</dbReference>
<dbReference type="Pfam" id="PF22815">
    <property type="entry name" value="CatAgl_D1"/>
    <property type="match status" value="1"/>
</dbReference>
<accession>A0ABV7HVG1</accession>
<proteinExistence type="predicted"/>
<dbReference type="InterPro" id="IPR008979">
    <property type="entry name" value="Galactose-bd-like_sf"/>
</dbReference>
<dbReference type="CDD" id="cd00063">
    <property type="entry name" value="FN3"/>
    <property type="match status" value="2"/>
</dbReference>
<reference evidence="8" key="1">
    <citation type="journal article" date="2019" name="Int. J. Syst. Evol. Microbiol.">
        <title>The Global Catalogue of Microorganisms (GCM) 10K type strain sequencing project: providing services to taxonomists for standard genome sequencing and annotation.</title>
        <authorList>
            <consortium name="The Broad Institute Genomics Platform"/>
            <consortium name="The Broad Institute Genome Sequencing Center for Infectious Disease"/>
            <person name="Wu L."/>
            <person name="Ma J."/>
        </authorList>
    </citation>
    <scope>NUCLEOTIDE SEQUENCE [LARGE SCALE GENOMIC DNA]</scope>
    <source>
        <strain evidence="8">KCTC 52141</strain>
    </source>
</reference>
<dbReference type="Gene3D" id="2.60.120.260">
    <property type="entry name" value="Galactose-binding domain-like"/>
    <property type="match status" value="4"/>
</dbReference>
<evidence type="ECO:0000256" key="1">
    <source>
        <dbReference type="ARBA" id="ARBA00022729"/>
    </source>
</evidence>
<dbReference type="PROSITE" id="PS50853">
    <property type="entry name" value="FN3"/>
    <property type="match status" value="2"/>
</dbReference>
<dbReference type="InterPro" id="IPR012334">
    <property type="entry name" value="Pectin_lyas_fold"/>
</dbReference>
<keyword evidence="1 3" id="KW-0732">Signal</keyword>
<dbReference type="SUPFAM" id="SSF49265">
    <property type="entry name" value="Fibronectin type III"/>
    <property type="match status" value="1"/>
</dbReference>
<feature type="region of interest" description="Disordered" evidence="2">
    <location>
        <begin position="385"/>
        <end position="435"/>
    </location>
</feature>
<dbReference type="Pfam" id="PF00754">
    <property type="entry name" value="F5_F8_type_C"/>
    <property type="match status" value="1"/>
</dbReference>
<evidence type="ECO:0000259" key="6">
    <source>
        <dbReference type="PROSITE" id="PS51175"/>
    </source>
</evidence>
<gene>
    <name evidence="7" type="ORF">ACFOEB_15450</name>
</gene>
<dbReference type="Pfam" id="PF00041">
    <property type="entry name" value="fn3"/>
    <property type="match status" value="1"/>
</dbReference>
<feature type="domain" description="Fibronectin type-III" evidence="5">
    <location>
        <begin position="553"/>
        <end position="634"/>
    </location>
</feature>
<evidence type="ECO:0000313" key="8">
    <source>
        <dbReference type="Proteomes" id="UP001595548"/>
    </source>
</evidence>
<dbReference type="SMART" id="SM00606">
    <property type="entry name" value="CBD_IV"/>
    <property type="match status" value="1"/>
</dbReference>
<dbReference type="CDD" id="cd04084">
    <property type="entry name" value="CBM6_xylanase-like"/>
    <property type="match status" value="1"/>
</dbReference>
<dbReference type="InterPro" id="IPR033801">
    <property type="entry name" value="CBM6-CBM35-CBM36-like_1"/>
</dbReference>
<dbReference type="Proteomes" id="UP001595548">
    <property type="component" value="Unassembled WGS sequence"/>
</dbReference>
<dbReference type="RefSeq" id="WP_382417914.1">
    <property type="nucleotide sequence ID" value="NZ_AP031500.1"/>
</dbReference>
<feature type="compositionally biased region" description="Polar residues" evidence="2">
    <location>
        <begin position="622"/>
        <end position="634"/>
    </location>
</feature>
<dbReference type="InterPro" id="IPR006626">
    <property type="entry name" value="PbH1"/>
</dbReference>
<dbReference type="PROSITE" id="PS51175">
    <property type="entry name" value="CBM6"/>
    <property type="match status" value="1"/>
</dbReference>
<dbReference type="SMART" id="SM00710">
    <property type="entry name" value="PbH1"/>
    <property type="match status" value="6"/>
</dbReference>
<feature type="signal peptide" evidence="3">
    <location>
        <begin position="1"/>
        <end position="25"/>
    </location>
</feature>
<feature type="domain" description="F5/8 type C" evidence="4">
    <location>
        <begin position="23"/>
        <end position="171"/>
    </location>
</feature>
<dbReference type="InterPro" id="IPR011050">
    <property type="entry name" value="Pectin_lyase_fold/virulence"/>
</dbReference>
<evidence type="ECO:0000256" key="2">
    <source>
        <dbReference type="SAM" id="MobiDB-lite"/>
    </source>
</evidence>
<dbReference type="SMART" id="SM00231">
    <property type="entry name" value="FA58C"/>
    <property type="match status" value="2"/>
</dbReference>
<evidence type="ECO:0000313" key="7">
    <source>
        <dbReference type="EMBL" id="MFC3156606.1"/>
    </source>
</evidence>
<dbReference type="Gene3D" id="2.60.40.10">
    <property type="entry name" value="Immunoglobulins"/>
    <property type="match status" value="2"/>
</dbReference>
<dbReference type="InterPro" id="IPR000421">
    <property type="entry name" value="FA58C"/>
</dbReference>
<dbReference type="InterPro" id="IPR013783">
    <property type="entry name" value="Ig-like_fold"/>
</dbReference>
<comment type="caution">
    <text evidence="7">The sequence shown here is derived from an EMBL/GenBank/DDBJ whole genome shotgun (WGS) entry which is preliminary data.</text>
</comment>
<dbReference type="InterPro" id="IPR036116">
    <property type="entry name" value="FN3_sf"/>
</dbReference>
<evidence type="ECO:0000259" key="5">
    <source>
        <dbReference type="PROSITE" id="PS50853"/>
    </source>
</evidence>
<dbReference type="Pfam" id="PF22633">
    <property type="entry name" value="F5_F8_type_C_2"/>
    <property type="match status" value="1"/>
</dbReference>
<feature type="chain" id="PRO_5046909610" evidence="3">
    <location>
        <begin position="26"/>
        <end position="1199"/>
    </location>
</feature>
<feature type="compositionally biased region" description="Polar residues" evidence="2">
    <location>
        <begin position="417"/>
        <end position="435"/>
    </location>
</feature>
<feature type="region of interest" description="Disordered" evidence="2">
    <location>
        <begin position="622"/>
        <end position="649"/>
    </location>
</feature>